<dbReference type="Proteomes" id="UP001341840">
    <property type="component" value="Unassembled WGS sequence"/>
</dbReference>
<protein>
    <submittedName>
        <fullName evidence="1">Uncharacterized protein</fullName>
    </submittedName>
</protein>
<evidence type="ECO:0000313" key="2">
    <source>
        <dbReference type="Proteomes" id="UP001341840"/>
    </source>
</evidence>
<accession>A0ABU6VEZ5</accession>
<reference evidence="1 2" key="1">
    <citation type="journal article" date="2023" name="Plants (Basel)">
        <title>Bridging the Gap: Combining Genomics and Transcriptomics Approaches to Understand Stylosanthes scabra, an Orphan Legume from the Brazilian Caatinga.</title>
        <authorList>
            <person name="Ferreira-Neto J.R.C."/>
            <person name="da Silva M.D."/>
            <person name="Binneck E."/>
            <person name="de Melo N.F."/>
            <person name="da Silva R.H."/>
            <person name="de Melo A.L.T.M."/>
            <person name="Pandolfi V."/>
            <person name="Bustamante F.O."/>
            <person name="Brasileiro-Vidal A.C."/>
            <person name="Benko-Iseppon A.M."/>
        </authorList>
    </citation>
    <scope>NUCLEOTIDE SEQUENCE [LARGE SCALE GENOMIC DNA]</scope>
    <source>
        <tissue evidence="1">Leaves</tissue>
    </source>
</reference>
<organism evidence="1 2">
    <name type="scientific">Stylosanthes scabra</name>
    <dbReference type="NCBI Taxonomy" id="79078"/>
    <lineage>
        <taxon>Eukaryota</taxon>
        <taxon>Viridiplantae</taxon>
        <taxon>Streptophyta</taxon>
        <taxon>Embryophyta</taxon>
        <taxon>Tracheophyta</taxon>
        <taxon>Spermatophyta</taxon>
        <taxon>Magnoliopsida</taxon>
        <taxon>eudicotyledons</taxon>
        <taxon>Gunneridae</taxon>
        <taxon>Pentapetalae</taxon>
        <taxon>rosids</taxon>
        <taxon>fabids</taxon>
        <taxon>Fabales</taxon>
        <taxon>Fabaceae</taxon>
        <taxon>Papilionoideae</taxon>
        <taxon>50 kb inversion clade</taxon>
        <taxon>dalbergioids sensu lato</taxon>
        <taxon>Dalbergieae</taxon>
        <taxon>Pterocarpus clade</taxon>
        <taxon>Stylosanthes</taxon>
    </lineage>
</organism>
<evidence type="ECO:0000313" key="1">
    <source>
        <dbReference type="EMBL" id="MED6171759.1"/>
    </source>
</evidence>
<name>A0ABU6VEZ5_9FABA</name>
<comment type="caution">
    <text evidence="1">The sequence shown here is derived from an EMBL/GenBank/DDBJ whole genome shotgun (WGS) entry which is preliminary data.</text>
</comment>
<keyword evidence="2" id="KW-1185">Reference proteome</keyword>
<dbReference type="EMBL" id="JASCZI010151291">
    <property type="protein sequence ID" value="MED6171759.1"/>
    <property type="molecule type" value="Genomic_DNA"/>
</dbReference>
<gene>
    <name evidence="1" type="ORF">PIB30_043728</name>
</gene>
<sequence length="80" mass="9736">MRRERNANVVNERRILFKWKPPDDELIYIALACKRTSSGMCVLRMILDIYEIDRECRYGRDVRIKVCVDDECEDLRRKER</sequence>
<proteinExistence type="predicted"/>